<evidence type="ECO:0000256" key="5">
    <source>
        <dbReference type="ARBA" id="ARBA00022989"/>
    </source>
</evidence>
<keyword evidence="6 7" id="KW-0472">Membrane</keyword>
<dbReference type="PANTHER" id="PTHR43005">
    <property type="entry name" value="BLR7065 PROTEIN"/>
    <property type="match status" value="1"/>
</dbReference>
<dbReference type="Proteomes" id="UP000631694">
    <property type="component" value="Unassembled WGS sequence"/>
</dbReference>
<evidence type="ECO:0000256" key="1">
    <source>
        <dbReference type="ARBA" id="ARBA00004651"/>
    </source>
</evidence>
<feature type="transmembrane region" description="Helical" evidence="7">
    <location>
        <begin position="273"/>
        <end position="292"/>
    </location>
</feature>
<accession>A0A931I2W9</accession>
<evidence type="ECO:0000256" key="4">
    <source>
        <dbReference type="ARBA" id="ARBA00022692"/>
    </source>
</evidence>
<proteinExistence type="inferred from homology"/>
<evidence type="ECO:0000256" key="2">
    <source>
        <dbReference type="ARBA" id="ARBA00022448"/>
    </source>
</evidence>
<dbReference type="CDD" id="cd06261">
    <property type="entry name" value="TM_PBP2"/>
    <property type="match status" value="1"/>
</dbReference>
<feature type="transmembrane region" description="Helical" evidence="7">
    <location>
        <begin position="20"/>
        <end position="44"/>
    </location>
</feature>
<dbReference type="PANTHER" id="PTHR43005:SF1">
    <property type="entry name" value="SPERMIDINE_PUTRESCINE TRANSPORT SYSTEM PERMEASE PROTEIN"/>
    <property type="match status" value="1"/>
</dbReference>
<keyword evidence="5 7" id="KW-1133">Transmembrane helix</keyword>
<keyword evidence="10" id="KW-1185">Reference proteome</keyword>
<gene>
    <name evidence="9" type="ORF">I5731_10710</name>
</gene>
<dbReference type="Pfam" id="PF00528">
    <property type="entry name" value="BPD_transp_1"/>
    <property type="match status" value="1"/>
</dbReference>
<dbReference type="InterPro" id="IPR000515">
    <property type="entry name" value="MetI-like"/>
</dbReference>
<sequence length="300" mass="33044">MAQSKAVPNRGYGRWTPFWFLAPAVSALLLVGIYPTIFALVTSFRQYNITRPRDGYPFIGFSNYASVLTDGTFWTSLGTTAQFYLTVLPVQIVLGLSIALLLHKPGLGLLKSLARVTLVVPLATTYAVVGLIGRLIFNRDFGVANQFLDTIGIGGFDWLGSTSGAFAAIAIMDIWQWTPFCALFFLAGLSMVPGEIEEAARLETSSKLAMLRYVQLPYLLPSLTALLILRSADVLKLFDMVFVMTRGGPGSATDLISIYIQRVGFRVFDLGMASAQAILLLILTIVISRLYIRVLYRENY</sequence>
<dbReference type="AlphaFoldDB" id="A0A931I2W9"/>
<evidence type="ECO:0000313" key="10">
    <source>
        <dbReference type="Proteomes" id="UP000631694"/>
    </source>
</evidence>
<keyword evidence="2 7" id="KW-0813">Transport</keyword>
<feature type="transmembrane region" description="Helical" evidence="7">
    <location>
        <begin position="83"/>
        <end position="102"/>
    </location>
</feature>
<feature type="transmembrane region" description="Helical" evidence="7">
    <location>
        <begin position="114"/>
        <end position="137"/>
    </location>
</feature>
<feature type="domain" description="ABC transmembrane type-1" evidence="8">
    <location>
        <begin position="77"/>
        <end position="291"/>
    </location>
</feature>
<evidence type="ECO:0000256" key="3">
    <source>
        <dbReference type="ARBA" id="ARBA00022475"/>
    </source>
</evidence>
<dbReference type="PROSITE" id="PS50928">
    <property type="entry name" value="ABC_TM1"/>
    <property type="match status" value="1"/>
</dbReference>
<comment type="similarity">
    <text evidence="7">Belongs to the binding-protein-dependent transport system permease family.</text>
</comment>
<evidence type="ECO:0000256" key="7">
    <source>
        <dbReference type="RuleBase" id="RU363032"/>
    </source>
</evidence>
<protein>
    <submittedName>
        <fullName evidence="9">Sugar ABC transporter permease</fullName>
    </submittedName>
</protein>
<dbReference type="EMBL" id="JADZLT010000050">
    <property type="protein sequence ID" value="MBH0238295.1"/>
    <property type="molecule type" value="Genomic_DNA"/>
</dbReference>
<evidence type="ECO:0000259" key="8">
    <source>
        <dbReference type="PROSITE" id="PS50928"/>
    </source>
</evidence>
<dbReference type="InterPro" id="IPR035906">
    <property type="entry name" value="MetI-like_sf"/>
</dbReference>
<dbReference type="Gene3D" id="1.10.3720.10">
    <property type="entry name" value="MetI-like"/>
    <property type="match status" value="1"/>
</dbReference>
<feature type="transmembrane region" description="Helical" evidence="7">
    <location>
        <begin position="210"/>
        <end position="229"/>
    </location>
</feature>
<evidence type="ECO:0000256" key="6">
    <source>
        <dbReference type="ARBA" id="ARBA00023136"/>
    </source>
</evidence>
<feature type="transmembrane region" description="Helical" evidence="7">
    <location>
        <begin position="165"/>
        <end position="189"/>
    </location>
</feature>
<keyword evidence="3" id="KW-1003">Cell membrane</keyword>
<evidence type="ECO:0000313" key="9">
    <source>
        <dbReference type="EMBL" id="MBH0238295.1"/>
    </source>
</evidence>
<dbReference type="GO" id="GO:0055085">
    <property type="term" value="P:transmembrane transport"/>
    <property type="evidence" value="ECO:0007669"/>
    <property type="project" value="InterPro"/>
</dbReference>
<reference evidence="9" key="1">
    <citation type="submission" date="2020-12" db="EMBL/GenBank/DDBJ databases">
        <title>Methylobrevis albus sp. nov., isolated from fresh water lack sediment.</title>
        <authorList>
            <person name="Zou Q."/>
        </authorList>
    </citation>
    <scope>NUCLEOTIDE SEQUENCE</scope>
    <source>
        <strain evidence="9">L22</strain>
    </source>
</reference>
<organism evidence="9 10">
    <name type="scientific">Methylobrevis albus</name>
    <dbReference type="NCBI Taxonomy" id="2793297"/>
    <lineage>
        <taxon>Bacteria</taxon>
        <taxon>Pseudomonadati</taxon>
        <taxon>Pseudomonadota</taxon>
        <taxon>Alphaproteobacteria</taxon>
        <taxon>Hyphomicrobiales</taxon>
        <taxon>Pleomorphomonadaceae</taxon>
        <taxon>Methylobrevis</taxon>
    </lineage>
</organism>
<dbReference type="GO" id="GO:0005886">
    <property type="term" value="C:plasma membrane"/>
    <property type="evidence" value="ECO:0007669"/>
    <property type="project" value="UniProtKB-SubCell"/>
</dbReference>
<dbReference type="RefSeq" id="WP_197311377.1">
    <property type="nucleotide sequence ID" value="NZ_JADZLT010000050.1"/>
</dbReference>
<feature type="transmembrane region" description="Helical" evidence="7">
    <location>
        <begin position="56"/>
        <end position="77"/>
    </location>
</feature>
<comment type="caution">
    <text evidence="9">The sequence shown here is derived from an EMBL/GenBank/DDBJ whole genome shotgun (WGS) entry which is preliminary data.</text>
</comment>
<comment type="subcellular location">
    <subcellularLocation>
        <location evidence="1 7">Cell membrane</location>
        <topology evidence="1 7">Multi-pass membrane protein</topology>
    </subcellularLocation>
</comment>
<dbReference type="SUPFAM" id="SSF161098">
    <property type="entry name" value="MetI-like"/>
    <property type="match status" value="1"/>
</dbReference>
<keyword evidence="4 7" id="KW-0812">Transmembrane</keyword>
<name>A0A931I2W9_9HYPH</name>